<reference evidence="13" key="1">
    <citation type="journal article" date="2023" name="bioRxiv">
        <title>Scaffold-level genome assemblies of two parasitoid biocontrol wasps reveal the parthenogenesis mechanism and an associated novel virus.</title>
        <authorList>
            <person name="Inwood S."/>
            <person name="Skelly J."/>
            <person name="Guhlin J."/>
            <person name="Harrop T."/>
            <person name="Goldson S."/>
            <person name="Dearden P."/>
        </authorList>
    </citation>
    <scope>NUCLEOTIDE SEQUENCE</scope>
    <source>
        <strain evidence="13">Lincoln</strain>
        <tissue evidence="13">Whole body</tissue>
    </source>
</reference>
<organism evidence="13 14">
    <name type="scientific">Microctonus hyperodae</name>
    <name type="common">Parasitoid wasp</name>
    <dbReference type="NCBI Taxonomy" id="165561"/>
    <lineage>
        <taxon>Eukaryota</taxon>
        <taxon>Metazoa</taxon>
        <taxon>Ecdysozoa</taxon>
        <taxon>Arthropoda</taxon>
        <taxon>Hexapoda</taxon>
        <taxon>Insecta</taxon>
        <taxon>Pterygota</taxon>
        <taxon>Neoptera</taxon>
        <taxon>Endopterygota</taxon>
        <taxon>Hymenoptera</taxon>
        <taxon>Apocrita</taxon>
        <taxon>Ichneumonoidea</taxon>
        <taxon>Braconidae</taxon>
        <taxon>Euphorinae</taxon>
        <taxon>Microctonus</taxon>
    </lineage>
</organism>
<dbReference type="Gene3D" id="3.30.70.330">
    <property type="match status" value="2"/>
</dbReference>
<evidence type="ECO:0000259" key="12">
    <source>
        <dbReference type="PROSITE" id="PS50102"/>
    </source>
</evidence>
<feature type="signal peptide" evidence="11">
    <location>
        <begin position="1"/>
        <end position="19"/>
    </location>
</feature>
<feature type="compositionally biased region" description="Polar residues" evidence="10">
    <location>
        <begin position="1242"/>
        <end position="1256"/>
    </location>
</feature>
<evidence type="ECO:0000256" key="10">
    <source>
        <dbReference type="SAM" id="MobiDB-lite"/>
    </source>
</evidence>
<dbReference type="CDD" id="cd07061">
    <property type="entry name" value="HP_HAP_like"/>
    <property type="match status" value="2"/>
</dbReference>
<comment type="catalytic activity">
    <reaction evidence="1">
        <text>a phosphate monoester + H2O = an alcohol + phosphate</text>
        <dbReference type="Rhea" id="RHEA:15017"/>
        <dbReference type="ChEBI" id="CHEBI:15377"/>
        <dbReference type="ChEBI" id="CHEBI:30879"/>
        <dbReference type="ChEBI" id="CHEBI:43474"/>
        <dbReference type="ChEBI" id="CHEBI:67140"/>
        <dbReference type="EC" id="3.1.3.2"/>
    </reaction>
</comment>
<feature type="compositionally biased region" description="Acidic residues" evidence="10">
    <location>
        <begin position="883"/>
        <end position="900"/>
    </location>
</feature>
<evidence type="ECO:0000256" key="8">
    <source>
        <dbReference type="ARBA" id="ARBA00023180"/>
    </source>
</evidence>
<dbReference type="GO" id="GO:0003723">
    <property type="term" value="F:RNA binding"/>
    <property type="evidence" value="ECO:0007669"/>
    <property type="project" value="UniProtKB-UniRule"/>
</dbReference>
<dbReference type="EC" id="3.1.3.2" evidence="3"/>
<dbReference type="PANTHER" id="PTHR11567">
    <property type="entry name" value="ACID PHOSPHATASE-RELATED"/>
    <property type="match status" value="1"/>
</dbReference>
<feature type="compositionally biased region" description="Acidic residues" evidence="10">
    <location>
        <begin position="925"/>
        <end position="964"/>
    </location>
</feature>
<keyword evidence="8" id="KW-0325">Glycoprotein</keyword>
<evidence type="ECO:0000256" key="11">
    <source>
        <dbReference type="SAM" id="SignalP"/>
    </source>
</evidence>
<keyword evidence="6 9" id="KW-0694">RNA-binding</keyword>
<feature type="compositionally biased region" description="Basic residues" evidence="10">
    <location>
        <begin position="1265"/>
        <end position="1292"/>
    </location>
</feature>
<evidence type="ECO:0000256" key="2">
    <source>
        <dbReference type="ARBA" id="ARBA00005375"/>
    </source>
</evidence>
<feature type="compositionally biased region" description="Acidic residues" evidence="10">
    <location>
        <begin position="1023"/>
        <end position="1056"/>
    </location>
</feature>
<evidence type="ECO:0000256" key="7">
    <source>
        <dbReference type="ARBA" id="ARBA00023157"/>
    </source>
</evidence>
<dbReference type="InterPro" id="IPR050645">
    <property type="entry name" value="Histidine_acid_phosphatase"/>
</dbReference>
<dbReference type="InterPro" id="IPR029033">
    <property type="entry name" value="His_PPase_superfam"/>
</dbReference>
<feature type="compositionally biased region" description="Basic residues" evidence="10">
    <location>
        <begin position="823"/>
        <end position="833"/>
    </location>
</feature>
<protein>
    <recommendedName>
        <fullName evidence="3">acid phosphatase</fullName>
        <ecNumber evidence="3">3.1.3.2</ecNumber>
    </recommendedName>
</protein>
<evidence type="ECO:0000256" key="9">
    <source>
        <dbReference type="PROSITE-ProRule" id="PRU00176"/>
    </source>
</evidence>
<dbReference type="InterPro" id="IPR000504">
    <property type="entry name" value="RRM_dom"/>
</dbReference>
<dbReference type="InterPro" id="IPR035979">
    <property type="entry name" value="RBD_domain_sf"/>
</dbReference>
<dbReference type="CDD" id="cd12395">
    <property type="entry name" value="RRM2_RBM34"/>
    <property type="match status" value="1"/>
</dbReference>
<feature type="region of interest" description="Disordered" evidence="10">
    <location>
        <begin position="1181"/>
        <end position="1292"/>
    </location>
</feature>
<feature type="region of interest" description="Disordered" evidence="10">
    <location>
        <begin position="757"/>
        <end position="1080"/>
    </location>
</feature>
<keyword evidence="7" id="KW-1015">Disulfide bond</keyword>
<dbReference type="GO" id="GO:0003993">
    <property type="term" value="F:acid phosphatase activity"/>
    <property type="evidence" value="ECO:0007669"/>
    <property type="project" value="UniProtKB-EC"/>
</dbReference>
<gene>
    <name evidence="13" type="ORF">PV327_000391</name>
</gene>
<dbReference type="SUPFAM" id="SSF53254">
    <property type="entry name" value="Phosphoglycerate mutase-like"/>
    <property type="match status" value="2"/>
</dbReference>
<evidence type="ECO:0000256" key="1">
    <source>
        <dbReference type="ARBA" id="ARBA00000032"/>
    </source>
</evidence>
<keyword evidence="4 11" id="KW-0732">Signal</keyword>
<dbReference type="Proteomes" id="UP001168972">
    <property type="component" value="Unassembled WGS sequence"/>
</dbReference>
<keyword evidence="5" id="KW-0378">Hydrolase</keyword>
<feature type="domain" description="RRM" evidence="12">
    <location>
        <begin position="1087"/>
        <end position="1187"/>
    </location>
</feature>
<comment type="similarity">
    <text evidence="2">Belongs to the histidine acid phosphatase family.</text>
</comment>
<feature type="compositionally biased region" description="Basic residues" evidence="10">
    <location>
        <begin position="1199"/>
        <end position="1213"/>
    </location>
</feature>
<sequence length="1292" mass="147161">MARIQVLFVTLFIIQGFIGLDGTTLEVKLLHVLFRHGDKVPHKEYQNYPTDPYKNHSYHPIDSGDLTNEGKLREYTIGIMLREKYGEFLGPYYWPSLIFARSTDIPRTQMSLQLVLAGLFPPSEEQMWNPSLQWLPVSTISVPSSQDNLLFPNECPQYVKVYKEFLMRDSTKKIITKYSDAMKYISKHSGKLVETTSAVTYLYNLFKEQSAQNLTLPEWTKKVYPNPMKEITILDFNLRSYTKHLKRLNGGILLREVTENMKALRDGILEPSNRKAFLYAAHEFNVVAMSRALGLENPVIPSYGSAIIFETLQDENKRLYVKIILWTGVTEQLINQRIPGCNELCPLEQFLEILNDVIPNVEEVNQCHDELMHTHNHHAVIGLAQNTDLKLKLLHVIFRHGEKVPQSQLQNYPNDPHGNHSYFPIDDGDLTNVGKRRMYELGRKLRLFYGSFLGNYYLPSQVYTRSLATSITQMALQLVLAGLFPPVGEQIWLPSLQWQPIFFNTKPQTHDFLFYPSKCSLNYAAMNDVVQTEAVAKILEKFEEDLEYIANQSGKPINSILDVMMLYNLLEEQAAHNLTLPDWTKRVYPQSMKEMCTKYFNLHSYNKKLRRYNGGFLLYKFTQQIRRHIAGTMQPYNRKAFIYSAQDSNIIALARVLGLYYPLYPKFGSTFLIETLQDQNNRYYIKIILWTGGRDQIVVQPLPQCGNPCPLDVFLQKYNEVIPTNEEVMLCQTEMGKARNGGQKGNKPQVAKAIKEGKVTKSKPPQTFKQTPKGKVALINGKKNGNSNVQKKILDNAPQKTKLASNSPDKKKAKVNSPNKPSPQKKNKNKKAIVNKEEDSDEEDINEGISIEEQVSLIGEDDDDSSDDDVDVSLNICGTSLAEDSDEDDEDYVGESDDEVENKGVKMFKGIGSTKKNSDTKKGDDEDEEDEDDDDNEDEEEEDDDDEQEEDDEDEEEEDDEEMDTSANITASSLNTSGNSKTMDISTDDDDDYEDEDDDDDDDEDEDDDELPGLKALLGQSLVDDEDDEDFEENSEDEDDDEIDDSEEDDEDDDGPQSENNLSKNSVSSETSNGKLSPEEKAKLDRRTIFIGNVPKDSKESRIRGVFKKYGTIESLRIRDTEDNELWEIFGKCGQIEYVRTIRDRRTGLSRGICYVCFTTEDAVALALDLNGTKLRTRELRITRYAPTGKSPKTVNNGKRTKRQQGKNSSSKKSKTEEIETATQNSINAVKRVEKKAKRSQGQKQRNSNEKNGSFQGQKAETKKGGKKFNKFQKKKKAMAGKLTAKPKKPVA</sequence>
<evidence type="ECO:0000256" key="5">
    <source>
        <dbReference type="ARBA" id="ARBA00022801"/>
    </source>
</evidence>
<evidence type="ECO:0000256" key="4">
    <source>
        <dbReference type="ARBA" id="ARBA00022729"/>
    </source>
</evidence>
<reference evidence="13" key="2">
    <citation type="submission" date="2023-03" db="EMBL/GenBank/DDBJ databases">
        <authorList>
            <person name="Inwood S.N."/>
            <person name="Skelly J.G."/>
            <person name="Guhlin J."/>
            <person name="Harrop T.W.R."/>
            <person name="Goldson S.G."/>
            <person name="Dearden P.K."/>
        </authorList>
    </citation>
    <scope>NUCLEOTIDE SEQUENCE</scope>
    <source>
        <strain evidence="13">Lincoln</strain>
        <tissue evidence="13">Whole body</tissue>
    </source>
</reference>
<feature type="compositionally biased region" description="Polar residues" evidence="10">
    <location>
        <begin position="965"/>
        <end position="985"/>
    </location>
</feature>
<accession>A0AA39L240</accession>
<dbReference type="InterPro" id="IPR034221">
    <property type="entry name" value="RBM34_RRM2"/>
</dbReference>
<dbReference type="PROSITE" id="PS50102">
    <property type="entry name" value="RRM"/>
    <property type="match status" value="1"/>
</dbReference>
<dbReference type="Pfam" id="PF00076">
    <property type="entry name" value="RRM_1"/>
    <property type="match status" value="1"/>
</dbReference>
<comment type="caution">
    <text evidence="13">The sequence shown here is derived from an EMBL/GenBank/DDBJ whole genome shotgun (WGS) entry which is preliminary data.</text>
</comment>
<dbReference type="InterPro" id="IPR000560">
    <property type="entry name" value="His_Pase_clade-2"/>
</dbReference>
<dbReference type="Gene3D" id="3.40.50.1240">
    <property type="entry name" value="Phosphoglycerate mutase-like"/>
    <property type="match status" value="2"/>
</dbReference>
<keyword evidence="14" id="KW-1185">Reference proteome</keyword>
<dbReference type="PANTHER" id="PTHR11567:SF211">
    <property type="entry name" value="PROSTATIC ACID PHOSPHATASE"/>
    <property type="match status" value="1"/>
</dbReference>
<proteinExistence type="inferred from homology"/>
<dbReference type="InterPro" id="IPR012677">
    <property type="entry name" value="Nucleotide-bd_a/b_plait_sf"/>
</dbReference>
<evidence type="ECO:0000256" key="3">
    <source>
        <dbReference type="ARBA" id="ARBA00012646"/>
    </source>
</evidence>
<evidence type="ECO:0000256" key="6">
    <source>
        <dbReference type="ARBA" id="ARBA00022884"/>
    </source>
</evidence>
<name>A0AA39L240_MICHY</name>
<dbReference type="Pfam" id="PF00328">
    <property type="entry name" value="His_Phos_2"/>
    <property type="match status" value="2"/>
</dbReference>
<feature type="compositionally biased region" description="Polar residues" evidence="10">
    <location>
        <begin position="798"/>
        <end position="807"/>
    </location>
</feature>
<feature type="chain" id="PRO_5041289858" description="acid phosphatase" evidence="11">
    <location>
        <begin position="20"/>
        <end position="1292"/>
    </location>
</feature>
<feature type="compositionally biased region" description="Polar residues" evidence="10">
    <location>
        <begin position="1057"/>
        <end position="1075"/>
    </location>
</feature>
<dbReference type="EMBL" id="JAQQBR010000001">
    <property type="protein sequence ID" value="KAK0182230.1"/>
    <property type="molecule type" value="Genomic_DNA"/>
</dbReference>
<feature type="compositionally biased region" description="Acidic residues" evidence="10">
    <location>
        <begin position="986"/>
        <end position="1011"/>
    </location>
</feature>
<evidence type="ECO:0000313" key="14">
    <source>
        <dbReference type="Proteomes" id="UP001168972"/>
    </source>
</evidence>
<dbReference type="SMART" id="SM00360">
    <property type="entry name" value="RRM"/>
    <property type="match status" value="1"/>
</dbReference>
<evidence type="ECO:0000313" key="13">
    <source>
        <dbReference type="EMBL" id="KAK0182230.1"/>
    </source>
</evidence>
<dbReference type="SUPFAM" id="SSF54928">
    <property type="entry name" value="RNA-binding domain, RBD"/>
    <property type="match status" value="2"/>
</dbReference>
<feature type="compositionally biased region" description="Acidic residues" evidence="10">
    <location>
        <begin position="859"/>
        <end position="871"/>
    </location>
</feature>